<dbReference type="Gene3D" id="3.40.50.300">
    <property type="entry name" value="P-loop containing nucleotide triphosphate hydrolases"/>
    <property type="match status" value="1"/>
</dbReference>
<organism evidence="1 2">
    <name type="scientific">Vagococcus penaei</name>
    <dbReference type="NCBI Taxonomy" id="633807"/>
    <lineage>
        <taxon>Bacteria</taxon>
        <taxon>Bacillati</taxon>
        <taxon>Bacillota</taxon>
        <taxon>Bacilli</taxon>
        <taxon>Lactobacillales</taxon>
        <taxon>Enterococcaceae</taxon>
        <taxon>Vagococcus</taxon>
    </lineage>
</organism>
<sequence>MLNLSLTYTNDLDNQATNITNEKITVFYSASPDNYFFFDNYLTDDTFIVPTQDMIPFLTVQDNLLLGIKRKNRADVLTFITSHLDKFKLSPDILSLCANEVSRNQQTALHIMRAIALKQPVLINQLTDSGISDKFLFNLLPVLSFFVKKKQSTIIILTNSTKLLDSTYYDQCINLPSEKD</sequence>
<dbReference type="AlphaFoldDB" id="A0A1Q2D3K2"/>
<dbReference type="STRING" id="633807.BW732_00870"/>
<dbReference type="InterPro" id="IPR027417">
    <property type="entry name" value="P-loop_NTPase"/>
</dbReference>
<keyword evidence="2" id="KW-1185">Reference proteome</keyword>
<evidence type="ECO:0000313" key="1">
    <source>
        <dbReference type="EMBL" id="AQP52917.1"/>
    </source>
</evidence>
<dbReference type="OrthoDB" id="2199820at2"/>
<evidence type="ECO:0000313" key="2">
    <source>
        <dbReference type="Proteomes" id="UP000188246"/>
    </source>
</evidence>
<dbReference type="SUPFAM" id="SSF52540">
    <property type="entry name" value="P-loop containing nucleoside triphosphate hydrolases"/>
    <property type="match status" value="1"/>
</dbReference>
<dbReference type="Proteomes" id="UP000188246">
    <property type="component" value="Chromosome"/>
</dbReference>
<dbReference type="KEGG" id="vpi:BW732_00870"/>
<accession>A0A1Q2D3K2</accession>
<protein>
    <submittedName>
        <fullName evidence="1">Uncharacterized protein</fullName>
    </submittedName>
</protein>
<dbReference type="EMBL" id="CP019609">
    <property type="protein sequence ID" value="AQP52917.1"/>
    <property type="molecule type" value="Genomic_DNA"/>
</dbReference>
<gene>
    <name evidence="1" type="ORF">BW732_00870</name>
</gene>
<dbReference type="RefSeq" id="WP_077275014.1">
    <property type="nucleotide sequence ID" value="NZ_CP019609.1"/>
</dbReference>
<name>A0A1Q2D3K2_9ENTE</name>
<proteinExistence type="predicted"/>
<reference evidence="1 2" key="1">
    <citation type="journal article" date="2010" name="Int. J. Syst. Evol. Microbiol.">
        <title>Vagococcus penaei sp. nov., isolated from spoilage microbiota of cooked shrimp (Penaeus vannamei).</title>
        <authorList>
            <person name="Jaffres E."/>
            <person name="Prevost H."/>
            <person name="Rossero A."/>
            <person name="Joffraud J.J."/>
            <person name="Dousset X."/>
        </authorList>
    </citation>
    <scope>NUCLEOTIDE SEQUENCE [LARGE SCALE GENOMIC DNA]</scope>
    <source>
        <strain evidence="1 2">CD276</strain>
    </source>
</reference>